<gene>
    <name evidence="2" type="ORF">FB567DRAFT_329623</name>
</gene>
<dbReference type="AlphaFoldDB" id="A0A8K0R678"/>
<comment type="caution">
    <text evidence="2">The sequence shown here is derived from an EMBL/GenBank/DDBJ whole genome shotgun (WGS) entry which is preliminary data.</text>
</comment>
<evidence type="ECO:0000313" key="3">
    <source>
        <dbReference type="Proteomes" id="UP000813461"/>
    </source>
</evidence>
<dbReference type="EMBL" id="JAGMVJ010000008">
    <property type="protein sequence ID" value="KAH7087990.1"/>
    <property type="molecule type" value="Genomic_DNA"/>
</dbReference>
<dbReference type="InterPro" id="IPR010730">
    <property type="entry name" value="HET"/>
</dbReference>
<reference evidence="2" key="1">
    <citation type="journal article" date="2021" name="Nat. Commun.">
        <title>Genetic determinants of endophytism in the Arabidopsis root mycobiome.</title>
        <authorList>
            <person name="Mesny F."/>
            <person name="Miyauchi S."/>
            <person name="Thiergart T."/>
            <person name="Pickel B."/>
            <person name="Atanasova L."/>
            <person name="Karlsson M."/>
            <person name="Huettel B."/>
            <person name="Barry K.W."/>
            <person name="Haridas S."/>
            <person name="Chen C."/>
            <person name="Bauer D."/>
            <person name="Andreopoulos W."/>
            <person name="Pangilinan J."/>
            <person name="LaButti K."/>
            <person name="Riley R."/>
            <person name="Lipzen A."/>
            <person name="Clum A."/>
            <person name="Drula E."/>
            <person name="Henrissat B."/>
            <person name="Kohler A."/>
            <person name="Grigoriev I.V."/>
            <person name="Martin F.M."/>
            <person name="Hacquard S."/>
        </authorList>
    </citation>
    <scope>NUCLEOTIDE SEQUENCE</scope>
    <source>
        <strain evidence="2">MPI-SDFR-AT-0120</strain>
    </source>
</reference>
<proteinExistence type="predicted"/>
<keyword evidence="3" id="KW-1185">Reference proteome</keyword>
<feature type="domain" description="Heterokaryon incompatibility" evidence="1">
    <location>
        <begin position="60"/>
        <end position="184"/>
    </location>
</feature>
<dbReference type="PANTHER" id="PTHR24148:SF73">
    <property type="entry name" value="HET DOMAIN PROTEIN (AFU_ORTHOLOGUE AFUA_8G01020)"/>
    <property type="match status" value="1"/>
</dbReference>
<organism evidence="2 3">
    <name type="scientific">Paraphoma chrysanthemicola</name>
    <dbReference type="NCBI Taxonomy" id="798071"/>
    <lineage>
        <taxon>Eukaryota</taxon>
        <taxon>Fungi</taxon>
        <taxon>Dikarya</taxon>
        <taxon>Ascomycota</taxon>
        <taxon>Pezizomycotina</taxon>
        <taxon>Dothideomycetes</taxon>
        <taxon>Pleosporomycetidae</taxon>
        <taxon>Pleosporales</taxon>
        <taxon>Pleosporineae</taxon>
        <taxon>Phaeosphaeriaceae</taxon>
        <taxon>Paraphoma</taxon>
    </lineage>
</organism>
<accession>A0A8K0R678</accession>
<dbReference type="InterPro" id="IPR052895">
    <property type="entry name" value="HetReg/Transcr_Mod"/>
</dbReference>
<sequence length="537" mass="61918">MNEDALLSLNYPNQEDLFRHRPLDLDPSVHSIRLIRIHAAEDEVEPIKCDIKTATINDEYICLSYVWGEPTPGHWILVNEKRLYVRQNVWDFLNTACRMEEFRDTWIWIDAICIDQGNVRERGHQVQQMGRIFSNATRVVAWLGLDLDVSRLFKWIKDRNYTFPGGVIAFTKSPYWRRAWITQEFALAREVLYMASDMTAHADWLDAHLKKVKSVTGTHFMDTVRYIRNHSEKKSLVQLLDRLLYKECHEPRDRIFSMLALCWDGSGVEVNYSDSDDECASAIVKSCRHSFCLCSFLLITVALDLHVPQGIRSSWVQSAGQVECAELRVPVHCSIGADFIQIFISTIAKGFQNISHSLDDATSQWEIRDCMHDIRKFSSGLYLWKDQENKKMYTRAMGYIRLSTVCRKRPGQFLIINIDLASGQSRVYQLVACDIPIVSLEEGFCIWSIESFEWILSIDLPLDAHHCKLRISFTQLRQIACHIGRPLTHRRYPNLASHDCCSRVNAIQDFSETIHGAGEIDESRLQLCTGVPGIYSC</sequence>
<evidence type="ECO:0000259" key="1">
    <source>
        <dbReference type="Pfam" id="PF06985"/>
    </source>
</evidence>
<dbReference type="Proteomes" id="UP000813461">
    <property type="component" value="Unassembled WGS sequence"/>
</dbReference>
<protein>
    <submittedName>
        <fullName evidence="2">Heterokaryon incompatibility protein-domain-containing protein</fullName>
    </submittedName>
</protein>
<name>A0A8K0R678_9PLEO</name>
<evidence type="ECO:0000313" key="2">
    <source>
        <dbReference type="EMBL" id="KAH7087990.1"/>
    </source>
</evidence>
<dbReference type="OrthoDB" id="194358at2759"/>
<dbReference type="Pfam" id="PF06985">
    <property type="entry name" value="HET"/>
    <property type="match status" value="1"/>
</dbReference>
<dbReference type="PANTHER" id="PTHR24148">
    <property type="entry name" value="ANKYRIN REPEAT DOMAIN-CONTAINING PROTEIN 39 HOMOLOG-RELATED"/>
    <property type="match status" value="1"/>
</dbReference>